<dbReference type="EMBL" id="LR796200">
    <property type="protein sequence ID" value="CAB4126674.1"/>
    <property type="molecule type" value="Genomic_DNA"/>
</dbReference>
<reference evidence="1" key="1">
    <citation type="submission" date="2020-04" db="EMBL/GenBank/DDBJ databases">
        <authorList>
            <person name="Chiriac C."/>
            <person name="Salcher M."/>
            <person name="Ghai R."/>
            <person name="Kavagutti S V."/>
        </authorList>
    </citation>
    <scope>NUCLEOTIDE SEQUENCE</scope>
</reference>
<evidence type="ECO:0000313" key="1">
    <source>
        <dbReference type="EMBL" id="CAB4126674.1"/>
    </source>
</evidence>
<protein>
    <submittedName>
        <fullName evidence="1">Uncharacterized protein</fullName>
    </submittedName>
</protein>
<proteinExistence type="predicted"/>
<gene>
    <name evidence="1" type="ORF">UFOVP87_5</name>
</gene>
<organism evidence="1">
    <name type="scientific">uncultured Caudovirales phage</name>
    <dbReference type="NCBI Taxonomy" id="2100421"/>
    <lineage>
        <taxon>Viruses</taxon>
        <taxon>Duplodnaviria</taxon>
        <taxon>Heunggongvirae</taxon>
        <taxon>Uroviricota</taxon>
        <taxon>Caudoviricetes</taxon>
        <taxon>Peduoviridae</taxon>
        <taxon>Maltschvirus</taxon>
        <taxon>Maltschvirus maltsch</taxon>
    </lineage>
</organism>
<accession>A0A6J5KW70</accession>
<sequence>MSIEGEKVRFALRRALESINPKFNKACKVKSVSADTITGLMTCDVVIIEDNTVLEDVRLSADFNENTTSAGLILVPKVDSIVLVSFLGDSEAYLSMVSEIDCMYLNGNTFGGMIKIDDLTSSINTMINNINIQLTAISAGIATGGGSYTPTPLTLFNKVTYENTKVNHGNGSLA</sequence>
<name>A0A6J5KW70_9CAUD</name>